<dbReference type="InterPro" id="IPR006260">
    <property type="entry name" value="TonB/TolA_C"/>
</dbReference>
<evidence type="ECO:0000256" key="4">
    <source>
        <dbReference type="ARBA" id="ARBA00023136"/>
    </source>
</evidence>
<dbReference type="NCBIfam" id="TIGR01352">
    <property type="entry name" value="tonB_Cterm"/>
    <property type="match status" value="1"/>
</dbReference>
<evidence type="ECO:0000313" key="7">
    <source>
        <dbReference type="EMBL" id="TCS81348.1"/>
    </source>
</evidence>
<dbReference type="RefSeq" id="WP_132547162.1">
    <property type="nucleotide sequence ID" value="NZ_SMAA01000002.1"/>
</dbReference>
<evidence type="ECO:0000256" key="3">
    <source>
        <dbReference type="ARBA" id="ARBA00022989"/>
    </source>
</evidence>
<comment type="caution">
    <text evidence="7">The sequence shown here is derived from an EMBL/GenBank/DDBJ whole genome shotgun (WGS) entry which is preliminary data.</text>
</comment>
<dbReference type="GO" id="GO:0016020">
    <property type="term" value="C:membrane"/>
    <property type="evidence" value="ECO:0007669"/>
    <property type="project" value="UniProtKB-SubCell"/>
</dbReference>
<organism evidence="7 8">
    <name type="scientific">Pectinatus cerevisiiphilus</name>
    <dbReference type="NCBI Taxonomy" id="86956"/>
    <lineage>
        <taxon>Bacteria</taxon>
        <taxon>Bacillati</taxon>
        <taxon>Bacillota</taxon>
        <taxon>Negativicutes</taxon>
        <taxon>Selenomonadales</taxon>
        <taxon>Selenomonadaceae</taxon>
        <taxon>Pectinatus</taxon>
    </lineage>
</organism>
<keyword evidence="2" id="KW-0812">Transmembrane</keyword>
<dbReference type="SUPFAM" id="SSF74653">
    <property type="entry name" value="TolA/TonB C-terminal domain"/>
    <property type="match status" value="1"/>
</dbReference>
<feature type="region of interest" description="Disordered" evidence="5">
    <location>
        <begin position="45"/>
        <end position="95"/>
    </location>
</feature>
<dbReference type="Gene3D" id="3.30.1150.10">
    <property type="match status" value="1"/>
</dbReference>
<protein>
    <submittedName>
        <fullName evidence="7">Protein TonB</fullName>
    </submittedName>
</protein>
<keyword evidence="4" id="KW-0472">Membrane</keyword>
<dbReference type="Proteomes" id="UP000295188">
    <property type="component" value="Unassembled WGS sequence"/>
</dbReference>
<feature type="compositionally biased region" description="Acidic residues" evidence="5">
    <location>
        <begin position="48"/>
        <end position="64"/>
    </location>
</feature>
<evidence type="ECO:0000256" key="2">
    <source>
        <dbReference type="ARBA" id="ARBA00022692"/>
    </source>
</evidence>
<dbReference type="AlphaFoldDB" id="A0A4R3KDV0"/>
<keyword evidence="3" id="KW-1133">Transmembrane helix</keyword>
<feature type="domain" description="TonB C-terminal" evidence="6">
    <location>
        <begin position="133"/>
        <end position="227"/>
    </location>
</feature>
<dbReference type="EMBL" id="SMAA01000002">
    <property type="protein sequence ID" value="TCS81348.1"/>
    <property type="molecule type" value="Genomic_DNA"/>
</dbReference>
<sequence length="227" mass="24763">MQYPTHWRMAFLLALFFHLGVWLAGSFILPHLHAEALPPEETQALEWDTVDEDDEPPGPIEEEKEPTPSVPQEQNAAPAATSEQETPEEDTTPIIAEEDEPATAELIKEAAGDPSKSDKIVIVSKAISGGGGGQSVQMGQPPILIDDFYPPVNIVSFKGRVSVYATIDKTGKIVKTRIAVTSGSPSVDQIAMDSARRWTFKPALDQNGMPMECTKIISIPFNMPVRK</sequence>
<proteinExistence type="predicted"/>
<comment type="subcellular location">
    <subcellularLocation>
        <location evidence="1">Membrane</location>
        <topology evidence="1">Single-pass membrane protein</topology>
    </subcellularLocation>
</comment>
<evidence type="ECO:0000313" key="8">
    <source>
        <dbReference type="Proteomes" id="UP000295188"/>
    </source>
</evidence>
<evidence type="ECO:0000259" key="6">
    <source>
        <dbReference type="PROSITE" id="PS52015"/>
    </source>
</evidence>
<dbReference type="OrthoDB" id="1680438at2"/>
<dbReference type="PROSITE" id="PS52015">
    <property type="entry name" value="TONB_CTD"/>
    <property type="match status" value="1"/>
</dbReference>
<evidence type="ECO:0000256" key="5">
    <source>
        <dbReference type="SAM" id="MobiDB-lite"/>
    </source>
</evidence>
<dbReference type="GO" id="GO:0055085">
    <property type="term" value="P:transmembrane transport"/>
    <property type="evidence" value="ECO:0007669"/>
    <property type="project" value="InterPro"/>
</dbReference>
<evidence type="ECO:0000256" key="1">
    <source>
        <dbReference type="ARBA" id="ARBA00004167"/>
    </source>
</evidence>
<accession>A0A4R3KDV0</accession>
<feature type="compositionally biased region" description="Acidic residues" evidence="5">
    <location>
        <begin position="85"/>
        <end position="95"/>
    </location>
</feature>
<dbReference type="InterPro" id="IPR037682">
    <property type="entry name" value="TonB_C"/>
</dbReference>
<gene>
    <name evidence="7" type="ORF">EDC37_10244</name>
</gene>
<reference evidence="7 8" key="1">
    <citation type="submission" date="2019-03" db="EMBL/GenBank/DDBJ databases">
        <title>Genomic Encyclopedia of Type Strains, Phase IV (KMG-IV): sequencing the most valuable type-strain genomes for metagenomic binning, comparative biology and taxonomic classification.</title>
        <authorList>
            <person name="Goeker M."/>
        </authorList>
    </citation>
    <scope>NUCLEOTIDE SEQUENCE [LARGE SCALE GENOMIC DNA]</scope>
    <source>
        <strain evidence="7 8">DSM 20467</strain>
    </source>
</reference>
<keyword evidence="8" id="KW-1185">Reference proteome</keyword>
<dbReference type="Pfam" id="PF03544">
    <property type="entry name" value="TonB_C"/>
    <property type="match status" value="1"/>
</dbReference>
<name>A0A4R3KDV0_9FIRM</name>